<keyword evidence="2" id="KW-1185">Reference proteome</keyword>
<sequence length="66" mass="8060">MSYGLICEDCGCPFFYQEEDGYYCEDCERYYSFYEAFSLLGIQEYRREMKAAKLKTVFLTLRWMVR</sequence>
<gene>
    <name evidence="1" type="ORF">SAMN02745229_00360</name>
</gene>
<protein>
    <recommendedName>
        <fullName evidence="3">Cysteine-rich CPCC</fullName>
    </recommendedName>
</protein>
<name>A0A1M5QMJ5_BUTFI</name>
<dbReference type="RefSeq" id="WP_073385004.1">
    <property type="nucleotide sequence ID" value="NZ_FQXK01000003.1"/>
</dbReference>
<dbReference type="OrthoDB" id="9779910at2"/>
<proteinExistence type="predicted"/>
<organism evidence="1 2">
    <name type="scientific">Butyrivibrio fibrisolvens DSM 3071</name>
    <dbReference type="NCBI Taxonomy" id="1121131"/>
    <lineage>
        <taxon>Bacteria</taxon>
        <taxon>Bacillati</taxon>
        <taxon>Bacillota</taxon>
        <taxon>Clostridia</taxon>
        <taxon>Lachnospirales</taxon>
        <taxon>Lachnospiraceae</taxon>
        <taxon>Butyrivibrio</taxon>
    </lineage>
</organism>
<accession>A0A1M5QMJ5</accession>
<dbReference type="AlphaFoldDB" id="A0A1M5QMJ5"/>
<dbReference type="EMBL" id="FQXK01000003">
    <property type="protein sequence ID" value="SHH15029.1"/>
    <property type="molecule type" value="Genomic_DNA"/>
</dbReference>
<evidence type="ECO:0000313" key="1">
    <source>
        <dbReference type="EMBL" id="SHH15029.1"/>
    </source>
</evidence>
<dbReference type="GeneID" id="89508893"/>
<evidence type="ECO:0008006" key="3">
    <source>
        <dbReference type="Google" id="ProtNLM"/>
    </source>
</evidence>
<evidence type="ECO:0000313" key="2">
    <source>
        <dbReference type="Proteomes" id="UP000184278"/>
    </source>
</evidence>
<reference evidence="2" key="1">
    <citation type="submission" date="2016-11" db="EMBL/GenBank/DDBJ databases">
        <authorList>
            <person name="Varghese N."/>
            <person name="Submissions S."/>
        </authorList>
    </citation>
    <scope>NUCLEOTIDE SEQUENCE [LARGE SCALE GENOMIC DNA]</scope>
    <source>
        <strain evidence="2">DSM 3071</strain>
    </source>
</reference>
<dbReference type="Proteomes" id="UP000184278">
    <property type="component" value="Unassembled WGS sequence"/>
</dbReference>
<dbReference type="STRING" id="1121131.SAMN02745229_00360"/>